<dbReference type="Proteomes" id="UP000501926">
    <property type="component" value="Chromosome"/>
</dbReference>
<reference evidence="1" key="2">
    <citation type="submission" date="2006-01" db="EMBL/GenBank/DDBJ databases">
        <authorList>
            <person name="Genoscope"/>
        </authorList>
    </citation>
    <scope>NUCLEOTIDE SEQUENCE</scope>
</reference>
<evidence type="ECO:0000313" key="1">
    <source>
        <dbReference type="EMBL" id="CAJ71588.1"/>
    </source>
</evidence>
<sequence length="55" mass="6338">MNFMLCQNLFLYWSIVMGNHKERPLPMVNFLICATIHLCSSSVFNADQPVAKYLS</sequence>
<reference evidence="2 3" key="3">
    <citation type="submission" date="2020-02" db="EMBL/GenBank/DDBJ databases">
        <title>Newly sequenced genome of strain CSTR1 showed variability in Candidatus Kuenenia stuttgartiensis genomes.</title>
        <authorList>
            <person name="Ding C."/>
            <person name="Adrian L."/>
        </authorList>
    </citation>
    <scope>NUCLEOTIDE SEQUENCE [LARGE SCALE GENOMIC DNA]</scope>
    <source>
        <strain evidence="2 3">CSTR1</strain>
    </source>
</reference>
<dbReference type="EMBL" id="CT573073">
    <property type="protein sequence ID" value="CAJ71588.1"/>
    <property type="molecule type" value="Genomic_DNA"/>
</dbReference>
<dbReference type="EMBL" id="CP049055">
    <property type="protein sequence ID" value="QII13927.1"/>
    <property type="molecule type" value="Genomic_DNA"/>
</dbReference>
<evidence type="ECO:0000313" key="3">
    <source>
        <dbReference type="Proteomes" id="UP000501926"/>
    </source>
</evidence>
<proteinExistence type="predicted"/>
<protein>
    <submittedName>
        <fullName evidence="1">Uncharacterized protein</fullName>
    </submittedName>
</protein>
<dbReference type="AlphaFoldDB" id="Q1PWI8"/>
<gene>
    <name evidence="2" type="ORF">KsCSTR_45480</name>
    <name evidence="1" type="ORF">kustc0843</name>
</gene>
<reference evidence="1" key="1">
    <citation type="journal article" date="2006" name="Nature">
        <title>Deciphering the evolution and metabolism of an anammox bacterium from a community genome.</title>
        <authorList>
            <person name="Strous M."/>
            <person name="Pelletier E."/>
            <person name="Mangenot S."/>
            <person name="Rattei T."/>
            <person name="Lehner A."/>
            <person name="Taylor M.W."/>
            <person name="Horn M."/>
            <person name="Daims H."/>
            <person name="Bartol-Mavel D."/>
            <person name="Wincker P."/>
            <person name="Barbe V."/>
            <person name="Fonknechten N."/>
            <person name="Vallenet D."/>
            <person name="Segurens B."/>
            <person name="Schenowitz-Truong C."/>
            <person name="Medigue C."/>
            <person name="Collingro A."/>
            <person name="Snel B."/>
            <person name="Dutilh B.E."/>
            <person name="OpDenCamp H.J.M."/>
            <person name="vanDerDrift C."/>
            <person name="Cirpus I."/>
            <person name="vanDePas-Schoonen K.T."/>
            <person name="Harhangi H.R."/>
            <person name="vanNiftrik L."/>
            <person name="Schmid M."/>
            <person name="Keltjens J."/>
            <person name="vanDeVossenberg J."/>
            <person name="Kartal B."/>
            <person name="Meier H."/>
            <person name="Frishman D."/>
            <person name="Huynen M.A."/>
            <person name="Mewes H."/>
            <person name="Weissenbach J."/>
            <person name="Jetten M.S.M."/>
            <person name="Wagner M."/>
            <person name="LePaslier D."/>
        </authorList>
    </citation>
    <scope>NUCLEOTIDE SEQUENCE</scope>
</reference>
<evidence type="ECO:0000313" key="2">
    <source>
        <dbReference type="EMBL" id="QII13927.1"/>
    </source>
</evidence>
<name>Q1PWI8_KUEST</name>
<organism evidence="1">
    <name type="scientific">Kuenenia stuttgartiensis</name>
    <dbReference type="NCBI Taxonomy" id="174633"/>
    <lineage>
        <taxon>Bacteria</taxon>
        <taxon>Pseudomonadati</taxon>
        <taxon>Planctomycetota</taxon>
        <taxon>Candidatus Brocadiia</taxon>
        <taxon>Candidatus Brocadiales</taxon>
        <taxon>Candidatus Brocadiaceae</taxon>
        <taxon>Candidatus Kuenenia</taxon>
    </lineage>
</organism>
<accession>Q1PWI8</accession>